<evidence type="ECO:0000313" key="2">
    <source>
        <dbReference type="EMBL" id="MPM78148.1"/>
    </source>
</evidence>
<proteinExistence type="predicted"/>
<accession>A0A645CMK5</accession>
<dbReference type="AlphaFoldDB" id="A0A645CMK5"/>
<feature type="region of interest" description="Disordered" evidence="1">
    <location>
        <begin position="108"/>
        <end position="139"/>
    </location>
</feature>
<dbReference type="EMBL" id="VSSQ01028428">
    <property type="protein sequence ID" value="MPM78148.1"/>
    <property type="molecule type" value="Genomic_DNA"/>
</dbReference>
<evidence type="ECO:0000256" key="1">
    <source>
        <dbReference type="SAM" id="MobiDB-lite"/>
    </source>
</evidence>
<comment type="caution">
    <text evidence="2">The sequence shown here is derived from an EMBL/GenBank/DDBJ whole genome shotgun (WGS) entry which is preliminary data.</text>
</comment>
<protein>
    <submittedName>
        <fullName evidence="2">Uncharacterized protein</fullName>
    </submittedName>
</protein>
<reference evidence="2" key="1">
    <citation type="submission" date="2019-08" db="EMBL/GenBank/DDBJ databases">
        <authorList>
            <person name="Kucharzyk K."/>
            <person name="Murdoch R.W."/>
            <person name="Higgins S."/>
            <person name="Loffler F."/>
        </authorList>
    </citation>
    <scope>NUCLEOTIDE SEQUENCE</scope>
</reference>
<sequence>MDEAGDGGVHILLGNVVSCSSITPKQNAVKRRPRRHLRWNMRRNQPKNGYGNDFYLRLTEEYTCASSGIGSRRNPDSRSSLLPLRWWFCADLPRWAWTLVFSPPVRGSCKTPPTPQRLPPRGNCPAPALQRPKPRSMRR</sequence>
<name>A0A645CMK5_9ZZZZ</name>
<gene>
    <name evidence="2" type="ORF">SDC9_125159</name>
</gene>
<organism evidence="2">
    <name type="scientific">bioreactor metagenome</name>
    <dbReference type="NCBI Taxonomy" id="1076179"/>
    <lineage>
        <taxon>unclassified sequences</taxon>
        <taxon>metagenomes</taxon>
        <taxon>ecological metagenomes</taxon>
    </lineage>
</organism>